<evidence type="ECO:0000256" key="11">
    <source>
        <dbReference type="ARBA" id="ARBA00022932"/>
    </source>
</evidence>
<keyword evidence="5" id="KW-0255">Endonuclease</keyword>
<evidence type="ECO:0000256" key="12">
    <source>
        <dbReference type="ARBA" id="ARBA00023172"/>
    </source>
</evidence>
<dbReference type="AlphaFoldDB" id="A0A2S4UER2"/>
<name>A0A2S4UER2_9BASI</name>
<evidence type="ECO:0000256" key="13">
    <source>
        <dbReference type="ARBA" id="ARBA00048173"/>
    </source>
</evidence>
<dbReference type="InterPro" id="IPR012337">
    <property type="entry name" value="RNaseH-like_sf"/>
</dbReference>
<organism evidence="17 18">
    <name type="scientific">Puccinia striiformis</name>
    <dbReference type="NCBI Taxonomy" id="27350"/>
    <lineage>
        <taxon>Eukaryota</taxon>
        <taxon>Fungi</taxon>
        <taxon>Dikarya</taxon>
        <taxon>Basidiomycota</taxon>
        <taxon>Pucciniomycotina</taxon>
        <taxon>Pucciniomycetes</taxon>
        <taxon>Pucciniales</taxon>
        <taxon>Pucciniaceae</taxon>
        <taxon>Puccinia</taxon>
    </lineage>
</organism>
<keyword evidence="3" id="KW-0540">Nuclease</keyword>
<dbReference type="GO" id="GO:0004519">
    <property type="term" value="F:endonuclease activity"/>
    <property type="evidence" value="ECO:0007669"/>
    <property type="project" value="UniProtKB-KW"/>
</dbReference>
<dbReference type="VEuPathDB" id="FungiDB:PSHT_15527"/>
<dbReference type="GO" id="GO:0006310">
    <property type="term" value="P:DNA recombination"/>
    <property type="evidence" value="ECO:0007669"/>
    <property type="project" value="UniProtKB-KW"/>
</dbReference>
<evidence type="ECO:0000313" key="18">
    <source>
        <dbReference type="Proteomes" id="UP000238274"/>
    </source>
</evidence>
<dbReference type="GO" id="GO:0005634">
    <property type="term" value="C:nucleus"/>
    <property type="evidence" value="ECO:0007669"/>
    <property type="project" value="UniProtKB-ARBA"/>
</dbReference>
<proteinExistence type="predicted"/>
<reference evidence="18" key="2">
    <citation type="journal article" date="2018" name="BMC Genomics">
        <title>Genomic insights into host adaptation between the wheat stripe rust pathogen (Puccinia striiformis f. sp. tritici) and the barley stripe rust pathogen (Puccinia striiformis f. sp. hordei).</title>
        <authorList>
            <person name="Xia C."/>
            <person name="Wang M."/>
            <person name="Yin C."/>
            <person name="Cornejo O.E."/>
            <person name="Hulbert S.H."/>
            <person name="Chen X."/>
        </authorList>
    </citation>
    <scope>NUCLEOTIDE SEQUENCE [LARGE SCALE GENOMIC DNA]</scope>
    <source>
        <strain evidence="18">93TX-2</strain>
    </source>
</reference>
<dbReference type="PANTHER" id="PTHR42648:SF11">
    <property type="entry name" value="TRANSPOSON TY4-P GAG-POL POLYPROTEIN"/>
    <property type="match status" value="1"/>
</dbReference>
<keyword evidence="9" id="KW-0229">DNA integration</keyword>
<evidence type="ECO:0000256" key="1">
    <source>
        <dbReference type="ARBA" id="ARBA00022578"/>
    </source>
</evidence>
<evidence type="ECO:0000313" key="17">
    <source>
        <dbReference type="EMBL" id="POV95691.1"/>
    </source>
</evidence>
<dbReference type="GO" id="GO:0003723">
    <property type="term" value="F:RNA binding"/>
    <property type="evidence" value="ECO:0007669"/>
    <property type="project" value="UniProtKB-KW"/>
</dbReference>
<evidence type="ECO:0000256" key="7">
    <source>
        <dbReference type="ARBA" id="ARBA00022842"/>
    </source>
</evidence>
<dbReference type="EMBL" id="PKSM01000404">
    <property type="protein sequence ID" value="POV95691.1"/>
    <property type="molecule type" value="Genomic_DNA"/>
</dbReference>
<dbReference type="OrthoDB" id="2506833at2759"/>
<comment type="catalytic activity">
    <reaction evidence="14">
        <text>DNA(n) + a 2'-deoxyribonucleoside 5'-triphosphate = DNA(n+1) + diphosphate</text>
        <dbReference type="Rhea" id="RHEA:22508"/>
        <dbReference type="Rhea" id="RHEA-COMP:17339"/>
        <dbReference type="Rhea" id="RHEA-COMP:17340"/>
        <dbReference type="ChEBI" id="CHEBI:33019"/>
        <dbReference type="ChEBI" id="CHEBI:61560"/>
        <dbReference type="ChEBI" id="CHEBI:173112"/>
        <dbReference type="EC" id="2.7.7.7"/>
    </reaction>
</comment>
<keyword evidence="7" id="KW-0460">Magnesium</keyword>
<evidence type="ECO:0000256" key="9">
    <source>
        <dbReference type="ARBA" id="ARBA00022908"/>
    </source>
</evidence>
<reference evidence="18" key="3">
    <citation type="journal article" date="2018" name="Mol. Plant Microbe Interact.">
        <title>Genome sequence resources for the wheat stripe rust pathogen (Puccinia striiformis f. sp. tritici) and the barley stripe rust pathogen (Puccinia striiformis f. sp. hordei).</title>
        <authorList>
            <person name="Xia C."/>
            <person name="Wang M."/>
            <person name="Yin C."/>
            <person name="Cornejo O.E."/>
            <person name="Hulbert S.H."/>
            <person name="Chen X."/>
        </authorList>
    </citation>
    <scope>NUCLEOTIDE SEQUENCE [LARGE SCALE GENOMIC DNA]</scope>
    <source>
        <strain evidence="18">93TX-2</strain>
    </source>
</reference>
<comment type="caution">
    <text evidence="17">The sequence shown here is derived from an EMBL/GenBank/DDBJ whole genome shotgun (WGS) entry which is preliminary data.</text>
</comment>
<keyword evidence="6" id="KW-0378">Hydrolase</keyword>
<dbReference type="GO" id="GO:0016787">
    <property type="term" value="F:hydrolase activity"/>
    <property type="evidence" value="ECO:0007669"/>
    <property type="project" value="UniProtKB-KW"/>
</dbReference>
<keyword evidence="12" id="KW-0233">DNA recombination</keyword>
<evidence type="ECO:0000256" key="4">
    <source>
        <dbReference type="ARBA" id="ARBA00022723"/>
    </source>
</evidence>
<evidence type="ECO:0000256" key="6">
    <source>
        <dbReference type="ARBA" id="ARBA00022801"/>
    </source>
</evidence>
<comment type="catalytic activity">
    <reaction evidence="13">
        <text>DNA(n) + a 2'-deoxyribonucleoside 5'-triphosphate = DNA(n+1) + diphosphate</text>
        <dbReference type="Rhea" id="RHEA:22508"/>
        <dbReference type="Rhea" id="RHEA-COMP:17339"/>
        <dbReference type="Rhea" id="RHEA-COMP:17340"/>
        <dbReference type="ChEBI" id="CHEBI:33019"/>
        <dbReference type="ChEBI" id="CHEBI:61560"/>
        <dbReference type="ChEBI" id="CHEBI:173112"/>
        <dbReference type="EC" id="2.7.7.49"/>
    </reaction>
</comment>
<dbReference type="SUPFAM" id="SSF53098">
    <property type="entry name" value="Ribonuclease H-like"/>
    <property type="match status" value="1"/>
</dbReference>
<accession>A0A2S4UER2</accession>
<keyword evidence="10" id="KW-0695">RNA-directed DNA polymerase</keyword>
<dbReference type="Proteomes" id="UP000238274">
    <property type="component" value="Unassembled WGS sequence"/>
</dbReference>
<evidence type="ECO:0000256" key="8">
    <source>
        <dbReference type="ARBA" id="ARBA00022884"/>
    </source>
</evidence>
<dbReference type="GO" id="GO:0003964">
    <property type="term" value="F:RNA-directed DNA polymerase activity"/>
    <property type="evidence" value="ECO:0007669"/>
    <property type="project" value="UniProtKB-KW"/>
</dbReference>
<keyword evidence="1" id="KW-0815">Transposition</keyword>
<keyword evidence="4" id="KW-0479">Metal-binding</keyword>
<dbReference type="InterPro" id="IPR039537">
    <property type="entry name" value="Retrotran_Ty1/copia-like"/>
</dbReference>
<evidence type="ECO:0000256" key="5">
    <source>
        <dbReference type="ARBA" id="ARBA00022759"/>
    </source>
</evidence>
<sequence>MPEFGTVTSFQAAALFLDSLDNNTNLTPIIQTCYDISPFDLKNVTYRVSKAMRRTNRVEHQNGVMMASNSNSFPKSNKKKNKQSDAPKPKVVAPTINNLVSKSGSSNPPPQNCSTIFSRLLLRFLVFDTGATQSCVINLKLLTDVQPLTNHYMNMFLSPIEATHVGTLKIGTYFINPVYHVPNGCANILLASQLIDHGLKPHFKMDQFLLKGGDKIVATFPHIGRLFLAPISDYICVVNRKIPENFDWHYALGHALDKYVYLFCRQNNASSALSTKAINCEICTKAKIHQTAHSQKSPSSTTSFHRLHTDVLQITLISKFGYRCILVIVDDASCFNRIYLLKSKSESESRLLSFFEEIKNKLQQMPAYLHSNCGGEFSSLNFLDKLKEYRISIEQGPADSPQTNGVAERFNGVILKKIKCMLLQSKIPQSMWHEAACHASAILNILPHLLLNWHSPTSVLVKQNSSIKPDCTGMPLIPWFYDCLVHQVIVSRDYVVPNIEVDAGSSVADAEKILKAFNMETSNAVKTPLPTNVLHQVDLESEPFDASIMQKAMGYINYLAIHT</sequence>
<protein>
    <recommendedName>
        <fullName evidence="16">Integrase catalytic domain-containing protein</fullName>
    </recommendedName>
</protein>
<dbReference type="InterPro" id="IPR001584">
    <property type="entry name" value="Integrase_cat-core"/>
</dbReference>
<dbReference type="Gene3D" id="3.30.420.10">
    <property type="entry name" value="Ribonuclease H-like superfamily/Ribonuclease H"/>
    <property type="match status" value="1"/>
</dbReference>
<dbReference type="VEuPathDB" id="FungiDB:PSTT_06645"/>
<keyword evidence="8" id="KW-0694">RNA-binding</keyword>
<dbReference type="InterPro" id="IPR036397">
    <property type="entry name" value="RNaseH_sf"/>
</dbReference>
<evidence type="ECO:0000256" key="15">
    <source>
        <dbReference type="SAM" id="MobiDB-lite"/>
    </source>
</evidence>
<keyword evidence="11" id="KW-0239">DNA-directed DNA polymerase</keyword>
<evidence type="ECO:0000256" key="10">
    <source>
        <dbReference type="ARBA" id="ARBA00022918"/>
    </source>
</evidence>
<dbReference type="PROSITE" id="PS50994">
    <property type="entry name" value="INTEGRASE"/>
    <property type="match status" value="1"/>
</dbReference>
<dbReference type="GO" id="GO:0003887">
    <property type="term" value="F:DNA-directed DNA polymerase activity"/>
    <property type="evidence" value="ECO:0007669"/>
    <property type="project" value="UniProtKB-KW"/>
</dbReference>
<evidence type="ECO:0000256" key="14">
    <source>
        <dbReference type="ARBA" id="ARBA00049244"/>
    </source>
</evidence>
<dbReference type="PANTHER" id="PTHR42648">
    <property type="entry name" value="TRANSPOSASE, PUTATIVE-RELATED"/>
    <property type="match status" value="1"/>
</dbReference>
<feature type="region of interest" description="Disordered" evidence="15">
    <location>
        <begin position="57"/>
        <end position="91"/>
    </location>
</feature>
<evidence type="ECO:0000256" key="3">
    <source>
        <dbReference type="ARBA" id="ARBA00022722"/>
    </source>
</evidence>
<evidence type="ECO:0000256" key="2">
    <source>
        <dbReference type="ARBA" id="ARBA00022695"/>
    </source>
</evidence>
<keyword evidence="2" id="KW-0548">Nucleotidyltransferase</keyword>
<keyword evidence="18" id="KW-1185">Reference proteome</keyword>
<keyword evidence="11" id="KW-0808">Transferase</keyword>
<reference evidence="17 18" key="1">
    <citation type="submission" date="2017-12" db="EMBL/GenBank/DDBJ databases">
        <title>Gene loss provides genomic basis for host adaptation in cereal stripe rust fungi.</title>
        <authorList>
            <person name="Xia C."/>
        </authorList>
    </citation>
    <scope>NUCLEOTIDE SEQUENCE [LARGE SCALE GENOMIC DNA]</scope>
    <source>
        <strain evidence="17 18">93TX-2</strain>
    </source>
</reference>
<dbReference type="GO" id="GO:0032196">
    <property type="term" value="P:transposition"/>
    <property type="evidence" value="ECO:0007669"/>
    <property type="project" value="UniProtKB-KW"/>
</dbReference>
<dbReference type="GO" id="GO:0015074">
    <property type="term" value="P:DNA integration"/>
    <property type="evidence" value="ECO:0007669"/>
    <property type="project" value="UniProtKB-KW"/>
</dbReference>
<evidence type="ECO:0000259" key="16">
    <source>
        <dbReference type="PROSITE" id="PS50994"/>
    </source>
</evidence>
<feature type="domain" description="Integrase catalytic" evidence="16">
    <location>
        <begin position="294"/>
        <end position="464"/>
    </location>
</feature>
<dbReference type="GO" id="GO:0046872">
    <property type="term" value="F:metal ion binding"/>
    <property type="evidence" value="ECO:0007669"/>
    <property type="project" value="UniProtKB-KW"/>
</dbReference>
<gene>
    <name evidence="17" type="ORF">PSHT_15527</name>
</gene>